<evidence type="ECO:0000313" key="3">
    <source>
        <dbReference type="Proteomes" id="UP000777438"/>
    </source>
</evidence>
<feature type="region of interest" description="Disordered" evidence="1">
    <location>
        <begin position="33"/>
        <end position="74"/>
    </location>
</feature>
<dbReference type="EMBL" id="JAGPYM010000028">
    <property type="protein sequence ID" value="KAH6879751.1"/>
    <property type="molecule type" value="Genomic_DNA"/>
</dbReference>
<dbReference type="Proteomes" id="UP000777438">
    <property type="component" value="Unassembled WGS sequence"/>
</dbReference>
<keyword evidence="3" id="KW-1185">Reference proteome</keyword>
<feature type="compositionally biased region" description="Polar residues" evidence="1">
    <location>
        <begin position="52"/>
        <end position="62"/>
    </location>
</feature>
<evidence type="ECO:0000313" key="2">
    <source>
        <dbReference type="EMBL" id="KAH6879751.1"/>
    </source>
</evidence>
<feature type="compositionally biased region" description="Basic and acidic residues" evidence="1">
    <location>
        <begin position="34"/>
        <end position="47"/>
    </location>
</feature>
<organism evidence="2 3">
    <name type="scientific">Thelonectria olida</name>
    <dbReference type="NCBI Taxonomy" id="1576542"/>
    <lineage>
        <taxon>Eukaryota</taxon>
        <taxon>Fungi</taxon>
        <taxon>Dikarya</taxon>
        <taxon>Ascomycota</taxon>
        <taxon>Pezizomycotina</taxon>
        <taxon>Sordariomycetes</taxon>
        <taxon>Hypocreomycetidae</taxon>
        <taxon>Hypocreales</taxon>
        <taxon>Nectriaceae</taxon>
        <taxon>Thelonectria</taxon>
    </lineage>
</organism>
<gene>
    <name evidence="2" type="ORF">B0T10DRAFT_609761</name>
</gene>
<dbReference type="AlphaFoldDB" id="A0A9P8VXX4"/>
<sequence length="253" mass="28795">MAEPFSINNSPSSEYQWRRMLLDTPAPRLKRIHLHDPVDPRGDRHEGFTGPFASSPQKSFRNGGSKEDAGLSSREWNEWDELEESSLPRYFWMQPLDAAGSAPWVSPQGSRYRTSTELWVDDYLNGVRTPKPPTELLHSGDRWTEAFVRKRMRTITKLFEGLRSINQIAYILIADVPHKTNWACMAHVPKESPLWEDWKISSTKCLEANRTSRLLSRPSGIKVASVGRREFGLAVDCTFVHGPPASDSSKKET</sequence>
<accession>A0A9P8VXX4</accession>
<name>A0A9P8VXX4_9HYPO</name>
<comment type="caution">
    <text evidence="2">The sequence shown here is derived from an EMBL/GenBank/DDBJ whole genome shotgun (WGS) entry which is preliminary data.</text>
</comment>
<reference evidence="2 3" key="1">
    <citation type="journal article" date="2021" name="Nat. Commun.">
        <title>Genetic determinants of endophytism in the Arabidopsis root mycobiome.</title>
        <authorList>
            <person name="Mesny F."/>
            <person name="Miyauchi S."/>
            <person name="Thiergart T."/>
            <person name="Pickel B."/>
            <person name="Atanasova L."/>
            <person name="Karlsson M."/>
            <person name="Huettel B."/>
            <person name="Barry K.W."/>
            <person name="Haridas S."/>
            <person name="Chen C."/>
            <person name="Bauer D."/>
            <person name="Andreopoulos W."/>
            <person name="Pangilinan J."/>
            <person name="LaButti K."/>
            <person name="Riley R."/>
            <person name="Lipzen A."/>
            <person name="Clum A."/>
            <person name="Drula E."/>
            <person name="Henrissat B."/>
            <person name="Kohler A."/>
            <person name="Grigoriev I.V."/>
            <person name="Martin F.M."/>
            <person name="Hacquard S."/>
        </authorList>
    </citation>
    <scope>NUCLEOTIDE SEQUENCE [LARGE SCALE GENOMIC DNA]</scope>
    <source>
        <strain evidence="2 3">MPI-CAGE-CH-0241</strain>
    </source>
</reference>
<evidence type="ECO:0000256" key="1">
    <source>
        <dbReference type="SAM" id="MobiDB-lite"/>
    </source>
</evidence>
<protein>
    <submittedName>
        <fullName evidence="2">Uncharacterized protein</fullName>
    </submittedName>
</protein>
<proteinExistence type="predicted"/>